<dbReference type="CDD" id="cd00520">
    <property type="entry name" value="RRF"/>
    <property type="match status" value="1"/>
</dbReference>
<gene>
    <name evidence="3" type="primary">frr</name>
    <name evidence="5" type="ORF">A2V81_00375</name>
</gene>
<comment type="subcellular location">
    <subcellularLocation>
        <location evidence="3">Cytoplasm</location>
    </subcellularLocation>
</comment>
<evidence type="ECO:0000256" key="2">
    <source>
        <dbReference type="ARBA" id="ARBA00022917"/>
    </source>
</evidence>
<evidence type="ECO:0000256" key="3">
    <source>
        <dbReference type="HAMAP-Rule" id="MF_00040"/>
    </source>
</evidence>
<dbReference type="Gene3D" id="1.10.132.20">
    <property type="entry name" value="Ribosome-recycling factor"/>
    <property type="match status" value="1"/>
</dbReference>
<dbReference type="GO" id="GO:0005737">
    <property type="term" value="C:cytoplasm"/>
    <property type="evidence" value="ECO:0007669"/>
    <property type="project" value="UniProtKB-SubCell"/>
</dbReference>
<dbReference type="Gene3D" id="3.30.1360.40">
    <property type="match status" value="1"/>
</dbReference>
<proteinExistence type="inferred from homology"/>
<comment type="caution">
    <text evidence="5">The sequence shown here is derived from an EMBL/GenBank/DDBJ whole genome shotgun (WGS) entry which is preliminary data.</text>
</comment>
<sequence length="184" mass="20605">MHPAIQKLETATKQTIEHLKSEFAQIQAGRASPALVENLMVESYGSMMTLKSVATINTPDASTISVQPWDKGLVTAIEKAIITSPLGLNPQSDGMIIRIAIPKPTEEKRKELIKTLKEFAEESKITLRNARHEGLTDVKKEKEAGTISEDIYFYVEKEMQKLIDQHNKTIDELVEKKSAEIMTI</sequence>
<organism evidence="5 6">
    <name type="scientific">Candidatus Abawacabacteria bacterium RBG_16_42_10</name>
    <dbReference type="NCBI Taxonomy" id="1817814"/>
    <lineage>
        <taxon>Bacteria</taxon>
        <taxon>Candidatus Abawacaibacteriota</taxon>
    </lineage>
</organism>
<dbReference type="FunFam" id="3.30.1360.40:FF:000001">
    <property type="entry name" value="Ribosome-recycling factor"/>
    <property type="match status" value="1"/>
</dbReference>
<dbReference type="GO" id="GO:0043023">
    <property type="term" value="F:ribosomal large subunit binding"/>
    <property type="evidence" value="ECO:0007669"/>
    <property type="project" value="TreeGrafter"/>
</dbReference>
<name>A0A1F4XJ76_9BACT</name>
<dbReference type="STRING" id="1817814.A2V81_00375"/>
<evidence type="ECO:0000313" key="5">
    <source>
        <dbReference type="EMBL" id="OGC81696.1"/>
    </source>
</evidence>
<dbReference type="NCBIfam" id="TIGR00496">
    <property type="entry name" value="frr"/>
    <property type="match status" value="1"/>
</dbReference>
<dbReference type="InterPro" id="IPR023584">
    <property type="entry name" value="Ribosome_recyc_fac_dom"/>
</dbReference>
<feature type="domain" description="Ribosome recycling factor" evidence="4">
    <location>
        <begin position="19"/>
        <end position="182"/>
    </location>
</feature>
<accession>A0A1F4XJ76</accession>
<dbReference type="InterPro" id="IPR002661">
    <property type="entry name" value="Ribosome_recyc_fac"/>
</dbReference>
<keyword evidence="3" id="KW-0963">Cytoplasm</keyword>
<evidence type="ECO:0000256" key="1">
    <source>
        <dbReference type="ARBA" id="ARBA00005912"/>
    </source>
</evidence>
<reference evidence="5 6" key="1">
    <citation type="journal article" date="2016" name="Nat. Commun.">
        <title>Thousands of microbial genomes shed light on interconnected biogeochemical processes in an aquifer system.</title>
        <authorList>
            <person name="Anantharaman K."/>
            <person name="Brown C.T."/>
            <person name="Hug L.A."/>
            <person name="Sharon I."/>
            <person name="Castelle C.J."/>
            <person name="Probst A.J."/>
            <person name="Thomas B.C."/>
            <person name="Singh A."/>
            <person name="Wilkins M.J."/>
            <person name="Karaoz U."/>
            <person name="Brodie E.L."/>
            <person name="Williams K.H."/>
            <person name="Hubbard S.S."/>
            <person name="Banfield J.F."/>
        </authorList>
    </citation>
    <scope>NUCLEOTIDE SEQUENCE [LARGE SCALE GENOMIC DNA]</scope>
</reference>
<dbReference type="EMBL" id="MEWR01000022">
    <property type="protein sequence ID" value="OGC81696.1"/>
    <property type="molecule type" value="Genomic_DNA"/>
</dbReference>
<evidence type="ECO:0000259" key="4">
    <source>
        <dbReference type="Pfam" id="PF01765"/>
    </source>
</evidence>
<evidence type="ECO:0000313" key="6">
    <source>
        <dbReference type="Proteomes" id="UP000177614"/>
    </source>
</evidence>
<protein>
    <recommendedName>
        <fullName evidence="3">Ribosome-recycling factor</fullName>
        <shortName evidence="3">RRF</shortName>
    </recommendedName>
    <alternativeName>
        <fullName evidence="3">Ribosome-releasing factor</fullName>
    </alternativeName>
</protein>
<keyword evidence="2 3" id="KW-0648">Protein biosynthesis</keyword>
<dbReference type="InterPro" id="IPR036191">
    <property type="entry name" value="RRF_sf"/>
</dbReference>
<dbReference type="AlphaFoldDB" id="A0A1F4XJ76"/>
<dbReference type="HAMAP" id="MF_00040">
    <property type="entry name" value="RRF"/>
    <property type="match status" value="1"/>
</dbReference>
<comment type="function">
    <text evidence="3">Responsible for the release of ribosomes from messenger RNA at the termination of protein biosynthesis. May increase the efficiency of translation by recycling ribosomes from one round of translation to another.</text>
</comment>
<dbReference type="SUPFAM" id="SSF55194">
    <property type="entry name" value="Ribosome recycling factor, RRF"/>
    <property type="match status" value="1"/>
</dbReference>
<dbReference type="Proteomes" id="UP000177614">
    <property type="component" value="Unassembled WGS sequence"/>
</dbReference>
<dbReference type="PANTHER" id="PTHR20982:SF3">
    <property type="entry name" value="MITOCHONDRIAL RIBOSOME RECYCLING FACTOR PSEUDO 1"/>
    <property type="match status" value="1"/>
</dbReference>
<dbReference type="Pfam" id="PF01765">
    <property type="entry name" value="RRF"/>
    <property type="match status" value="1"/>
</dbReference>
<dbReference type="PANTHER" id="PTHR20982">
    <property type="entry name" value="RIBOSOME RECYCLING FACTOR"/>
    <property type="match status" value="1"/>
</dbReference>
<dbReference type="GO" id="GO:0006415">
    <property type="term" value="P:translational termination"/>
    <property type="evidence" value="ECO:0007669"/>
    <property type="project" value="UniProtKB-UniRule"/>
</dbReference>
<comment type="similarity">
    <text evidence="1 3">Belongs to the RRF family.</text>
</comment>